<keyword evidence="2" id="KW-1185">Reference proteome</keyword>
<accession>A0ACB6ZIN4</accession>
<gene>
    <name evidence="1" type="ORF">BDM02DRAFT_3113888</name>
</gene>
<protein>
    <submittedName>
        <fullName evidence="1">Uncharacterized protein</fullName>
    </submittedName>
</protein>
<reference evidence="1" key="2">
    <citation type="journal article" date="2020" name="Nat. Commun.">
        <title>Large-scale genome sequencing of mycorrhizal fungi provides insights into the early evolution of symbiotic traits.</title>
        <authorList>
            <person name="Miyauchi S."/>
            <person name="Kiss E."/>
            <person name="Kuo A."/>
            <person name="Drula E."/>
            <person name="Kohler A."/>
            <person name="Sanchez-Garcia M."/>
            <person name="Morin E."/>
            <person name="Andreopoulos B."/>
            <person name="Barry K.W."/>
            <person name="Bonito G."/>
            <person name="Buee M."/>
            <person name="Carver A."/>
            <person name="Chen C."/>
            <person name="Cichocki N."/>
            <person name="Clum A."/>
            <person name="Culley D."/>
            <person name="Crous P.W."/>
            <person name="Fauchery L."/>
            <person name="Girlanda M."/>
            <person name="Hayes R.D."/>
            <person name="Keri Z."/>
            <person name="LaButti K."/>
            <person name="Lipzen A."/>
            <person name="Lombard V."/>
            <person name="Magnuson J."/>
            <person name="Maillard F."/>
            <person name="Murat C."/>
            <person name="Nolan M."/>
            <person name="Ohm R.A."/>
            <person name="Pangilinan J."/>
            <person name="Pereira M.F."/>
            <person name="Perotto S."/>
            <person name="Peter M."/>
            <person name="Pfister S."/>
            <person name="Riley R."/>
            <person name="Sitrit Y."/>
            <person name="Stielow J.B."/>
            <person name="Szollosi G."/>
            <person name="Zifcakova L."/>
            <person name="Stursova M."/>
            <person name="Spatafora J.W."/>
            <person name="Tedersoo L."/>
            <person name="Vaario L.M."/>
            <person name="Yamada A."/>
            <person name="Yan M."/>
            <person name="Wang P."/>
            <person name="Xu J."/>
            <person name="Bruns T."/>
            <person name="Baldrian P."/>
            <person name="Vilgalys R."/>
            <person name="Dunand C."/>
            <person name="Henrissat B."/>
            <person name="Grigoriev I.V."/>
            <person name="Hibbett D."/>
            <person name="Nagy L.G."/>
            <person name="Martin F.M."/>
        </authorList>
    </citation>
    <scope>NUCLEOTIDE SEQUENCE</scope>
    <source>
        <strain evidence="1">P2</strain>
    </source>
</reference>
<reference evidence="1" key="1">
    <citation type="submission" date="2019-10" db="EMBL/GenBank/DDBJ databases">
        <authorList>
            <consortium name="DOE Joint Genome Institute"/>
            <person name="Kuo A."/>
            <person name="Miyauchi S."/>
            <person name="Kiss E."/>
            <person name="Drula E."/>
            <person name="Kohler A."/>
            <person name="Sanchez-Garcia M."/>
            <person name="Andreopoulos B."/>
            <person name="Barry K.W."/>
            <person name="Bonito G."/>
            <person name="Buee M."/>
            <person name="Carver A."/>
            <person name="Chen C."/>
            <person name="Cichocki N."/>
            <person name="Clum A."/>
            <person name="Culley D."/>
            <person name="Crous P.W."/>
            <person name="Fauchery L."/>
            <person name="Girlanda M."/>
            <person name="Hayes R."/>
            <person name="Keri Z."/>
            <person name="Labutti K."/>
            <person name="Lipzen A."/>
            <person name="Lombard V."/>
            <person name="Magnuson J."/>
            <person name="Maillard F."/>
            <person name="Morin E."/>
            <person name="Murat C."/>
            <person name="Nolan M."/>
            <person name="Ohm R."/>
            <person name="Pangilinan J."/>
            <person name="Pereira M."/>
            <person name="Perotto S."/>
            <person name="Peter M."/>
            <person name="Riley R."/>
            <person name="Sitrit Y."/>
            <person name="Stielow B."/>
            <person name="Szollosi G."/>
            <person name="Zifcakova L."/>
            <person name="Stursova M."/>
            <person name="Spatafora J.W."/>
            <person name="Tedersoo L."/>
            <person name="Vaario L.-M."/>
            <person name="Yamada A."/>
            <person name="Yan M."/>
            <person name="Wang P."/>
            <person name="Xu J."/>
            <person name="Bruns T."/>
            <person name="Baldrian P."/>
            <person name="Vilgalys R."/>
            <person name="Henrissat B."/>
            <person name="Grigoriev I.V."/>
            <person name="Hibbett D."/>
            <person name="Nagy L.G."/>
            <person name="Martin F.M."/>
        </authorList>
    </citation>
    <scope>NUCLEOTIDE SEQUENCE</scope>
    <source>
        <strain evidence="1">P2</strain>
    </source>
</reference>
<name>A0ACB6ZIN4_THEGA</name>
<organism evidence="1 2">
    <name type="scientific">Thelephora ganbajun</name>
    <name type="common">Ganba fungus</name>
    <dbReference type="NCBI Taxonomy" id="370292"/>
    <lineage>
        <taxon>Eukaryota</taxon>
        <taxon>Fungi</taxon>
        <taxon>Dikarya</taxon>
        <taxon>Basidiomycota</taxon>
        <taxon>Agaricomycotina</taxon>
        <taxon>Agaricomycetes</taxon>
        <taxon>Thelephorales</taxon>
        <taxon>Thelephoraceae</taxon>
        <taxon>Thelephora</taxon>
    </lineage>
</organism>
<sequence>MYIKPFRLYALRRNICNSIDQVERLRGYLIREALGIHTNCDQDHHDALGISGPDSSRRFGRTLSTDYVGALTVDCTSTLTSSVANHTYHIFGALLTALKIKPHLATYTRHLSVPAGFPHHDWYLPILRCEATSHTRRSGQPSVIEMLFFVNRRASQPPS</sequence>
<evidence type="ECO:0000313" key="2">
    <source>
        <dbReference type="Proteomes" id="UP000886501"/>
    </source>
</evidence>
<proteinExistence type="predicted"/>
<dbReference type="Proteomes" id="UP000886501">
    <property type="component" value="Unassembled WGS sequence"/>
</dbReference>
<comment type="caution">
    <text evidence="1">The sequence shown here is derived from an EMBL/GenBank/DDBJ whole genome shotgun (WGS) entry which is preliminary data.</text>
</comment>
<evidence type="ECO:0000313" key="1">
    <source>
        <dbReference type="EMBL" id="KAF9649305.1"/>
    </source>
</evidence>
<dbReference type="EMBL" id="MU117999">
    <property type="protein sequence ID" value="KAF9649305.1"/>
    <property type="molecule type" value="Genomic_DNA"/>
</dbReference>